<dbReference type="GO" id="GO:0051082">
    <property type="term" value="F:unfolded protein binding"/>
    <property type="evidence" value="ECO:0007669"/>
    <property type="project" value="InterPro"/>
</dbReference>
<evidence type="ECO:0000256" key="6">
    <source>
        <dbReference type="ARBA" id="ARBA00023186"/>
    </source>
</evidence>
<dbReference type="InterPro" id="IPR027410">
    <property type="entry name" value="TCP-1-like_intermed_sf"/>
</dbReference>
<reference evidence="8" key="1">
    <citation type="submission" date="2021-01" db="EMBL/GenBank/DDBJ databases">
        <authorList>
            <person name="Corre E."/>
            <person name="Pelletier E."/>
            <person name="Niang G."/>
            <person name="Scheremetjew M."/>
            <person name="Finn R."/>
            <person name="Kale V."/>
            <person name="Holt S."/>
            <person name="Cochrane G."/>
            <person name="Meng A."/>
            <person name="Brown T."/>
            <person name="Cohen L."/>
        </authorList>
    </citation>
    <scope>NUCLEOTIDE SEQUENCE</scope>
    <source>
        <strain evidence="8">CCMP1374</strain>
    </source>
</reference>
<evidence type="ECO:0000256" key="5">
    <source>
        <dbReference type="ARBA" id="ARBA00022840"/>
    </source>
</evidence>
<dbReference type="Pfam" id="PF00118">
    <property type="entry name" value="Cpn60_TCP1"/>
    <property type="match status" value="1"/>
</dbReference>
<dbReference type="SUPFAM" id="SSF54849">
    <property type="entry name" value="GroEL-intermediate domain like"/>
    <property type="match status" value="1"/>
</dbReference>
<keyword evidence="6 7" id="KW-0143">Chaperone</keyword>
<evidence type="ECO:0000256" key="7">
    <source>
        <dbReference type="RuleBase" id="RU004187"/>
    </source>
</evidence>
<name>A0A7S0DY82_9EUKA</name>
<dbReference type="Gene3D" id="3.30.260.10">
    <property type="entry name" value="TCP-1-like chaperonin intermediate domain"/>
    <property type="match status" value="1"/>
</dbReference>
<accession>A0A7S0DY82</accession>
<dbReference type="FunFam" id="1.10.560.10:FF:000038">
    <property type="entry name" value="Chaperonin containing TCP1 subunit 6B"/>
    <property type="match status" value="1"/>
</dbReference>
<dbReference type="InterPro" id="IPR002194">
    <property type="entry name" value="Chaperonin_TCP-1_CS"/>
</dbReference>
<dbReference type="SUPFAM" id="SSF52029">
    <property type="entry name" value="GroEL apical domain-like"/>
    <property type="match status" value="1"/>
</dbReference>
<comment type="subcellular location">
    <subcellularLocation>
        <location evidence="1">Cytoplasm</location>
    </subcellularLocation>
</comment>
<dbReference type="PANTHER" id="PTHR11353">
    <property type="entry name" value="CHAPERONIN"/>
    <property type="match status" value="1"/>
</dbReference>
<evidence type="ECO:0000256" key="2">
    <source>
        <dbReference type="ARBA" id="ARBA00008020"/>
    </source>
</evidence>
<evidence type="ECO:0000313" key="8">
    <source>
        <dbReference type="EMBL" id="CAD8468972.1"/>
    </source>
</evidence>
<dbReference type="PRINTS" id="PR00304">
    <property type="entry name" value="TCOMPLEXTCP1"/>
</dbReference>
<dbReference type="PROSITE" id="PS00995">
    <property type="entry name" value="TCP1_3"/>
    <property type="match status" value="1"/>
</dbReference>
<dbReference type="CDD" id="cd03342">
    <property type="entry name" value="TCP1_zeta"/>
    <property type="match status" value="1"/>
</dbReference>
<evidence type="ECO:0000256" key="3">
    <source>
        <dbReference type="ARBA" id="ARBA00022490"/>
    </source>
</evidence>
<dbReference type="PROSITE" id="PS00751">
    <property type="entry name" value="TCP1_2"/>
    <property type="match status" value="1"/>
</dbReference>
<dbReference type="AlphaFoldDB" id="A0A7S0DY82"/>
<dbReference type="InterPro" id="IPR017998">
    <property type="entry name" value="Chaperone_TCP-1"/>
</dbReference>
<organism evidence="8">
    <name type="scientific">Phaeocystis antarctica</name>
    <dbReference type="NCBI Taxonomy" id="33657"/>
    <lineage>
        <taxon>Eukaryota</taxon>
        <taxon>Haptista</taxon>
        <taxon>Haptophyta</taxon>
        <taxon>Prymnesiophyceae</taxon>
        <taxon>Phaeocystales</taxon>
        <taxon>Phaeocystaceae</taxon>
        <taxon>Phaeocystis</taxon>
    </lineage>
</organism>
<dbReference type="SUPFAM" id="SSF48592">
    <property type="entry name" value="GroEL equatorial domain-like"/>
    <property type="match status" value="1"/>
</dbReference>
<comment type="similarity">
    <text evidence="2 7">Belongs to the TCP-1 chaperonin family.</text>
</comment>
<dbReference type="GO" id="GO:0005737">
    <property type="term" value="C:cytoplasm"/>
    <property type="evidence" value="ECO:0007669"/>
    <property type="project" value="UniProtKB-SubCell"/>
</dbReference>
<dbReference type="InterPro" id="IPR027409">
    <property type="entry name" value="GroEL-like_apical_dom_sf"/>
</dbReference>
<dbReference type="GO" id="GO:0016887">
    <property type="term" value="F:ATP hydrolysis activity"/>
    <property type="evidence" value="ECO:0007669"/>
    <property type="project" value="InterPro"/>
</dbReference>
<dbReference type="FunFam" id="1.10.560.10:FF:000058">
    <property type="entry name" value="T-complex protein 1 subunit zeta"/>
    <property type="match status" value="1"/>
</dbReference>
<evidence type="ECO:0000256" key="4">
    <source>
        <dbReference type="ARBA" id="ARBA00022741"/>
    </source>
</evidence>
<keyword evidence="5 7" id="KW-0067">ATP-binding</keyword>
<gene>
    <name evidence="8" type="ORF">PANT1444_LOCUS1413</name>
</gene>
<proteinExistence type="inferred from homology"/>
<evidence type="ECO:0000256" key="1">
    <source>
        <dbReference type="ARBA" id="ARBA00004496"/>
    </source>
</evidence>
<dbReference type="FunFam" id="3.50.7.10:FF:000004">
    <property type="entry name" value="T-complex protein 1 subunit zeta"/>
    <property type="match status" value="1"/>
</dbReference>
<dbReference type="NCBIfam" id="TIGR02347">
    <property type="entry name" value="chap_CCT_zeta"/>
    <property type="match status" value="1"/>
</dbReference>
<evidence type="ECO:0008006" key="9">
    <source>
        <dbReference type="Google" id="ProtNLM"/>
    </source>
</evidence>
<protein>
    <recommendedName>
        <fullName evidence="9">T-complex protein 1 subunit zeta</fullName>
    </recommendedName>
</protein>
<dbReference type="GO" id="GO:0140662">
    <property type="term" value="F:ATP-dependent protein folding chaperone"/>
    <property type="evidence" value="ECO:0007669"/>
    <property type="project" value="InterPro"/>
</dbReference>
<dbReference type="Gene3D" id="3.50.7.10">
    <property type="entry name" value="GroEL"/>
    <property type="match status" value="1"/>
</dbReference>
<dbReference type="FunFam" id="3.30.260.10:FF:000017">
    <property type="entry name" value="T-complex protein 1 subunit zeta"/>
    <property type="match status" value="1"/>
</dbReference>
<dbReference type="GO" id="GO:0005524">
    <property type="term" value="F:ATP binding"/>
    <property type="evidence" value="ECO:0007669"/>
    <property type="project" value="UniProtKB-KW"/>
</dbReference>
<keyword evidence="3" id="KW-0963">Cytoplasm</keyword>
<dbReference type="InterPro" id="IPR002423">
    <property type="entry name" value="Cpn60/GroEL/TCP-1"/>
</dbReference>
<dbReference type="Gene3D" id="1.10.560.10">
    <property type="entry name" value="GroEL-like equatorial domain"/>
    <property type="match status" value="1"/>
</dbReference>
<dbReference type="InterPro" id="IPR027413">
    <property type="entry name" value="GROEL-like_equatorial_sf"/>
</dbReference>
<keyword evidence="4 7" id="KW-0547">Nucleotide-binding</keyword>
<dbReference type="EMBL" id="HBEP01002500">
    <property type="protein sequence ID" value="CAD8468972.1"/>
    <property type="molecule type" value="Transcribed_RNA"/>
</dbReference>
<sequence>MAAAAQLVNPNADVVKKGAAAMMNINAARGLQDVLSSNLGPKGTLKMLVSGAGDIKLTKDGHTLLYEMQIQNPTANMIARVATAQDDITGDGTTSSVLIVGELMKQAERHLSDGVHPRLLCDGIELAKAEALKVLDATREKKDCTSDGARELLMKIASASLRTKMHAELADLFTDIAVDAVRCIRREGEAIDLHMVEVMHMQHRSGMESRLVQGLVMDHGGRHPGMPKKLTNCHILCMNVDLEYQKSEVASGFFYNSAGQRESMVAAERKWVDDRTQLILDLKNKACKPGETMVIINQKGIDPLALDMLAREGILALRRAKRRNMERVCLACGGESINSLDMLDDVKILGFAERVEEQTLDEETYTFLEGVKNPFSCTVLVKGAHKHVLEQIKDAVRDGLRAVSNAMTDGFLVQGAGAFEIVAHAALLEYKSKVTGRAKLGVQAYADALLVIPKTLAANAGYDAQDSIIKLQEAHAVAKPCGFDIHSGEPMDPAVVGVWDNYRVKHQMLDSAAVIASQLLLVDEVIRAGKQMKKG</sequence>
<dbReference type="InterPro" id="IPR012722">
    <property type="entry name" value="Chap_CCT_zeta"/>
</dbReference>